<dbReference type="EMBL" id="WMIE01000006">
    <property type="protein sequence ID" value="MTH78421.1"/>
    <property type="molecule type" value="Genomic_DNA"/>
</dbReference>
<sequence>MFGILAKGTLKPVPSRCPMAGDMPCRAGATCQRLVCIRAFTAEVTATGPAPDLDRRSGPAR</sequence>
<proteinExistence type="predicted"/>
<evidence type="ECO:0000313" key="1">
    <source>
        <dbReference type="EMBL" id="MTH78421.1"/>
    </source>
</evidence>
<dbReference type="RefSeq" id="WP_155095779.1">
    <property type="nucleotide sequence ID" value="NZ_WMIE01000006.1"/>
</dbReference>
<keyword evidence="2" id="KW-1185">Reference proteome</keyword>
<organism evidence="1 2">
    <name type="scientific">Paracoccus aestuariivivens</name>
    <dbReference type="NCBI Taxonomy" id="1820333"/>
    <lineage>
        <taxon>Bacteria</taxon>
        <taxon>Pseudomonadati</taxon>
        <taxon>Pseudomonadota</taxon>
        <taxon>Alphaproteobacteria</taxon>
        <taxon>Rhodobacterales</taxon>
        <taxon>Paracoccaceae</taxon>
        <taxon>Paracoccus</taxon>
    </lineage>
</organism>
<dbReference type="Proteomes" id="UP000478183">
    <property type="component" value="Unassembled WGS sequence"/>
</dbReference>
<gene>
    <name evidence="1" type="ORF">GL286_11840</name>
</gene>
<protein>
    <submittedName>
        <fullName evidence="1">Uncharacterized protein</fullName>
    </submittedName>
</protein>
<reference evidence="1 2" key="1">
    <citation type="submission" date="2019-11" db="EMBL/GenBank/DDBJ databases">
        <authorList>
            <person name="Dong K."/>
        </authorList>
    </citation>
    <scope>NUCLEOTIDE SEQUENCE [LARGE SCALE GENOMIC DNA]</scope>
    <source>
        <strain evidence="1 2">NBRC 111993</strain>
    </source>
</reference>
<dbReference type="AlphaFoldDB" id="A0A6L6JER6"/>
<comment type="caution">
    <text evidence="1">The sequence shown here is derived from an EMBL/GenBank/DDBJ whole genome shotgun (WGS) entry which is preliminary data.</text>
</comment>
<evidence type="ECO:0000313" key="2">
    <source>
        <dbReference type="Proteomes" id="UP000478183"/>
    </source>
</evidence>
<name>A0A6L6JER6_9RHOB</name>
<accession>A0A6L6JER6</accession>